<keyword evidence="2" id="KW-1185">Reference proteome</keyword>
<evidence type="ECO:0000313" key="1">
    <source>
        <dbReference type="EMBL" id="GGH93371.1"/>
    </source>
</evidence>
<dbReference type="RefSeq" id="WP_133063701.1">
    <property type="nucleotide sequence ID" value="NZ_BMDE01000005.1"/>
</dbReference>
<dbReference type="EMBL" id="BMDE01000005">
    <property type="protein sequence ID" value="GGH93371.1"/>
    <property type="molecule type" value="Genomic_DNA"/>
</dbReference>
<evidence type="ECO:0000313" key="2">
    <source>
        <dbReference type="Proteomes" id="UP000655550"/>
    </source>
</evidence>
<reference evidence="2" key="1">
    <citation type="journal article" date="2019" name="Int. J. Syst. Evol. Microbiol.">
        <title>The Global Catalogue of Microorganisms (GCM) 10K type strain sequencing project: providing services to taxonomists for standard genome sequencing and annotation.</title>
        <authorList>
            <consortium name="The Broad Institute Genomics Platform"/>
            <consortium name="The Broad Institute Genome Sequencing Center for Infectious Disease"/>
            <person name="Wu L."/>
            <person name="Ma J."/>
        </authorList>
    </citation>
    <scope>NUCLEOTIDE SEQUENCE [LARGE SCALE GENOMIC DNA]</scope>
    <source>
        <strain evidence="2">CCM 8778</strain>
    </source>
</reference>
<comment type="caution">
    <text evidence="1">The sequence shown here is derived from an EMBL/GenBank/DDBJ whole genome shotgun (WGS) entry which is preliminary data.</text>
</comment>
<protein>
    <submittedName>
        <fullName evidence="1">Uncharacterized protein</fullName>
    </submittedName>
</protein>
<proteinExistence type="predicted"/>
<sequence length="66" mass="7203">MSTGEIQALLIDLDGLARETDRAERGILRKAQDRLCQLSDQPGSEPEERLLMEVIHKAQAALGASS</sequence>
<accession>A0ABQ2ALR6</accession>
<organism evidence="1 2">
    <name type="scientific">Pseudomonas fluvialis</name>
    <dbReference type="NCBI Taxonomy" id="1793966"/>
    <lineage>
        <taxon>Bacteria</taxon>
        <taxon>Pseudomonadati</taxon>
        <taxon>Pseudomonadota</taxon>
        <taxon>Gammaproteobacteria</taxon>
        <taxon>Pseudomonadales</taxon>
        <taxon>Pseudomonadaceae</taxon>
        <taxon>Pseudomonas</taxon>
    </lineage>
</organism>
<dbReference type="Proteomes" id="UP000655550">
    <property type="component" value="Unassembled WGS sequence"/>
</dbReference>
<name>A0ABQ2ALR6_9PSED</name>
<gene>
    <name evidence="1" type="ORF">GCM10007363_17820</name>
</gene>